<sequence length="279" mass="31201">MMKRNHLSHRSVLSLTGKERLTFLQGLITNDVLSLKNGEICWAALLNAQGRIQSLFFVFGTPDALFLDLPDDHAETVMKQLKRFRLRADVTIELTSLTVLSGSCKDPQPSHALCCARDPRHPHLGWRALADHSSESDDKGEGDAVFQRRRLALGIPEMADLGAPGQTLALEANLDALNGVSWEKGCYLGQEVTARMHYRAHAKRRLLPVILPDDASFSCGDDIFSHDQHIGTLRSTCGPYGLAMVHRDAWNNNNLHIKERTIQLVWPEWLPTTLRPEKG</sequence>
<evidence type="ECO:0000256" key="1">
    <source>
        <dbReference type="ARBA" id="ARBA00022946"/>
    </source>
</evidence>
<dbReference type="PANTHER" id="PTHR22602:SF0">
    <property type="entry name" value="TRANSFERASE CAF17, MITOCHONDRIAL-RELATED"/>
    <property type="match status" value="1"/>
</dbReference>
<dbReference type="PIRSF" id="PIRSF006487">
    <property type="entry name" value="GcvT"/>
    <property type="match status" value="1"/>
</dbReference>
<reference evidence="3" key="1">
    <citation type="submission" date="2013-04" db="EMBL/GenBank/DDBJ databases">
        <title>The genome sequencing project of 58 acetic acid bacteria.</title>
        <authorList>
            <person name="Okamoto-Kainuma A."/>
            <person name="Ishikawa M."/>
            <person name="Umino S."/>
            <person name="Koizumi Y."/>
            <person name="Shiwa Y."/>
            <person name="Yoshikawa H."/>
            <person name="Matsutani M."/>
            <person name="Matsushita K."/>
        </authorList>
    </citation>
    <scope>NUCLEOTIDE SEQUENCE</scope>
    <source>
        <strain evidence="3">DSM 15669</strain>
    </source>
</reference>
<feature type="domain" description="CAF17 C-terminal" evidence="2">
    <location>
        <begin position="203"/>
        <end position="271"/>
    </location>
</feature>
<name>A0ABQ0NW61_9PROT</name>
<dbReference type="PANTHER" id="PTHR22602">
    <property type="entry name" value="TRANSFERASE CAF17, MITOCHONDRIAL-RELATED"/>
    <property type="match status" value="1"/>
</dbReference>
<evidence type="ECO:0000259" key="2">
    <source>
        <dbReference type="Pfam" id="PF25455"/>
    </source>
</evidence>
<dbReference type="InterPro" id="IPR057460">
    <property type="entry name" value="CAF17_C"/>
</dbReference>
<dbReference type="EMBL" id="BAQD01000001">
    <property type="protein sequence ID" value="GBQ04851.1"/>
    <property type="molecule type" value="Genomic_DNA"/>
</dbReference>
<dbReference type="InterPro" id="IPR027266">
    <property type="entry name" value="TrmE/GcvT-like"/>
</dbReference>
<dbReference type="Gene3D" id="3.30.1360.120">
    <property type="entry name" value="Probable tRNA modification gtpase trme, domain 1"/>
    <property type="match status" value="2"/>
</dbReference>
<organism evidence="3 4">
    <name type="scientific">Saccharibacter floricola DSM 15669</name>
    <dbReference type="NCBI Taxonomy" id="1123227"/>
    <lineage>
        <taxon>Bacteria</taxon>
        <taxon>Pseudomonadati</taxon>
        <taxon>Pseudomonadota</taxon>
        <taxon>Alphaproteobacteria</taxon>
        <taxon>Acetobacterales</taxon>
        <taxon>Acetobacteraceae</taxon>
        <taxon>Saccharibacter</taxon>
    </lineage>
</organism>
<dbReference type="Pfam" id="PF25455">
    <property type="entry name" value="Beta-barrel_CAF17_C"/>
    <property type="match status" value="1"/>
</dbReference>
<dbReference type="Proteomes" id="UP001062901">
    <property type="component" value="Unassembled WGS sequence"/>
</dbReference>
<proteinExistence type="predicted"/>
<dbReference type="NCBIfam" id="TIGR03317">
    <property type="entry name" value="ygfZ_signature"/>
    <property type="match status" value="1"/>
</dbReference>
<evidence type="ECO:0000313" key="3">
    <source>
        <dbReference type="EMBL" id="GBQ04851.1"/>
    </source>
</evidence>
<evidence type="ECO:0000313" key="4">
    <source>
        <dbReference type="Proteomes" id="UP001062901"/>
    </source>
</evidence>
<keyword evidence="4" id="KW-1185">Reference proteome</keyword>
<protein>
    <submittedName>
        <fullName evidence="3">Glycine cleavage system protein T</fullName>
    </submittedName>
</protein>
<dbReference type="InterPro" id="IPR017703">
    <property type="entry name" value="YgfZ/GCV_T_CS"/>
</dbReference>
<accession>A0ABQ0NW61</accession>
<comment type="caution">
    <text evidence="3">The sequence shown here is derived from an EMBL/GenBank/DDBJ whole genome shotgun (WGS) entry which is preliminary data.</text>
</comment>
<dbReference type="InterPro" id="IPR045179">
    <property type="entry name" value="YgfZ/GcvT"/>
</dbReference>
<dbReference type="SUPFAM" id="SSF103025">
    <property type="entry name" value="Folate-binding domain"/>
    <property type="match status" value="1"/>
</dbReference>
<keyword evidence="1" id="KW-0809">Transit peptide</keyword>
<dbReference type="RefSeq" id="WP_169584104.1">
    <property type="nucleotide sequence ID" value="NZ_BAQD01000001.1"/>
</dbReference>
<gene>
    <name evidence="3" type="ORF">AA15669_0183</name>
</gene>